<feature type="transmembrane region" description="Helical" evidence="10">
    <location>
        <begin position="20"/>
        <end position="39"/>
    </location>
</feature>
<protein>
    <recommendedName>
        <fullName evidence="3">histidine kinase</fullName>
        <ecNumber evidence="3">2.7.13.3</ecNumber>
    </recommendedName>
</protein>
<dbReference type="InterPro" id="IPR004358">
    <property type="entry name" value="Sig_transdc_His_kin-like_C"/>
</dbReference>
<gene>
    <name evidence="12" type="ORF">GCM10011320_31840</name>
</gene>
<keyword evidence="10" id="KW-1133">Transmembrane helix</keyword>
<feature type="domain" description="Histidine kinase" evidence="11">
    <location>
        <begin position="278"/>
        <end position="481"/>
    </location>
</feature>
<dbReference type="GO" id="GO:0005524">
    <property type="term" value="F:ATP binding"/>
    <property type="evidence" value="ECO:0007669"/>
    <property type="project" value="UniProtKB-KW"/>
</dbReference>
<dbReference type="SMART" id="SM00387">
    <property type="entry name" value="HATPase_c"/>
    <property type="match status" value="1"/>
</dbReference>
<feature type="transmembrane region" description="Helical" evidence="10">
    <location>
        <begin position="182"/>
        <end position="201"/>
    </location>
</feature>
<dbReference type="EC" id="2.7.13.3" evidence="3"/>
<dbReference type="PANTHER" id="PTHR44936">
    <property type="entry name" value="SENSOR PROTEIN CREC"/>
    <property type="match status" value="1"/>
</dbReference>
<dbReference type="RefSeq" id="WP_188968265.1">
    <property type="nucleotide sequence ID" value="NZ_BMKW01000007.1"/>
</dbReference>
<dbReference type="InterPro" id="IPR050980">
    <property type="entry name" value="2C_sensor_his_kinase"/>
</dbReference>
<dbReference type="Gene3D" id="3.30.565.10">
    <property type="entry name" value="Histidine kinase-like ATPase, C-terminal domain"/>
    <property type="match status" value="1"/>
</dbReference>
<evidence type="ECO:0000256" key="1">
    <source>
        <dbReference type="ARBA" id="ARBA00000085"/>
    </source>
</evidence>
<evidence type="ECO:0000256" key="7">
    <source>
        <dbReference type="ARBA" id="ARBA00022741"/>
    </source>
</evidence>
<dbReference type="InterPro" id="IPR005467">
    <property type="entry name" value="His_kinase_dom"/>
</dbReference>
<dbReference type="SUPFAM" id="SSF47384">
    <property type="entry name" value="Homodimeric domain of signal transducing histidine kinase"/>
    <property type="match status" value="1"/>
</dbReference>
<keyword evidence="10" id="KW-0812">Transmembrane</keyword>
<evidence type="ECO:0000256" key="8">
    <source>
        <dbReference type="ARBA" id="ARBA00022777"/>
    </source>
</evidence>
<evidence type="ECO:0000256" key="5">
    <source>
        <dbReference type="ARBA" id="ARBA00022553"/>
    </source>
</evidence>
<dbReference type="Pfam" id="PF02518">
    <property type="entry name" value="HATPase_c"/>
    <property type="match status" value="1"/>
</dbReference>
<dbReference type="CDD" id="cd00082">
    <property type="entry name" value="HisKA"/>
    <property type="match status" value="1"/>
</dbReference>
<evidence type="ECO:0000256" key="6">
    <source>
        <dbReference type="ARBA" id="ARBA00022679"/>
    </source>
</evidence>
<evidence type="ECO:0000256" key="4">
    <source>
        <dbReference type="ARBA" id="ARBA00022475"/>
    </source>
</evidence>
<sequence length="494" mass="52036">MNRDASPFRPGRWPLALRVPVLVSLLMIAAAAVLSHGVLQRLSRDQERHLGELSAAYLDGLATALQPAAIRRDVWETFDALDRAQGRYTALHPGVAMLVLPDGSILASSEPRRFVLGTALPEGLATRSAEAAGRGAPVMDEATARATLGRDLAEGGMGLGRIVAEVDIAPLLAERAAVRRTLLLANGALTLLFAILGFVLVRRLLQPLEILRAQVAAGGETGRVKPLPAAAIARAGPEFAALFGAWNRTAAAIGEREAMAARLAEEERYAQLGKLASGMAHEVNNPLGGLLTAVDTIATHGDDQQVREASVAFLRRGLDDIRNVVRASLVTYKGRPGDGPLHREDLDDLRVLVRHEVERRGLHLQWENALSAESPADRTLTRQIVLNLLLNACAASPDGATVRVVAITGPDGGVVIDVSDEGPGLPAPALALLADPEASPPEGGGLGLWIAVRLAHRLGGRISLCAAAQGTRIRLEVPGVGRVAGPREALAHVA</sequence>
<name>A0A917KQM1_9PROT</name>
<evidence type="ECO:0000313" key="13">
    <source>
        <dbReference type="Proteomes" id="UP000661507"/>
    </source>
</evidence>
<dbReference type="EMBL" id="BMKW01000007">
    <property type="protein sequence ID" value="GGJ22184.1"/>
    <property type="molecule type" value="Genomic_DNA"/>
</dbReference>
<comment type="caution">
    <text evidence="12">The sequence shown here is derived from an EMBL/GenBank/DDBJ whole genome shotgun (WGS) entry which is preliminary data.</text>
</comment>
<reference evidence="12" key="2">
    <citation type="submission" date="2020-09" db="EMBL/GenBank/DDBJ databases">
        <authorList>
            <person name="Sun Q."/>
            <person name="Zhou Y."/>
        </authorList>
    </citation>
    <scope>NUCLEOTIDE SEQUENCE</scope>
    <source>
        <strain evidence="12">CGMCC 1.3617</strain>
    </source>
</reference>
<dbReference type="PROSITE" id="PS50109">
    <property type="entry name" value="HIS_KIN"/>
    <property type="match status" value="1"/>
</dbReference>
<dbReference type="SMART" id="SM00388">
    <property type="entry name" value="HisKA"/>
    <property type="match status" value="1"/>
</dbReference>
<evidence type="ECO:0000313" key="12">
    <source>
        <dbReference type="EMBL" id="GGJ22184.1"/>
    </source>
</evidence>
<evidence type="ECO:0000256" key="3">
    <source>
        <dbReference type="ARBA" id="ARBA00012438"/>
    </source>
</evidence>
<evidence type="ECO:0000259" key="11">
    <source>
        <dbReference type="PROSITE" id="PS50109"/>
    </source>
</evidence>
<evidence type="ECO:0000256" key="10">
    <source>
        <dbReference type="SAM" id="Phobius"/>
    </source>
</evidence>
<evidence type="ECO:0000256" key="9">
    <source>
        <dbReference type="ARBA" id="ARBA00022840"/>
    </source>
</evidence>
<comment type="catalytic activity">
    <reaction evidence="1">
        <text>ATP + protein L-histidine = ADP + protein N-phospho-L-histidine.</text>
        <dbReference type="EC" id="2.7.13.3"/>
    </reaction>
</comment>
<dbReference type="InterPro" id="IPR003661">
    <property type="entry name" value="HisK_dim/P_dom"/>
</dbReference>
<keyword evidence="4" id="KW-1003">Cell membrane</keyword>
<dbReference type="GO" id="GO:0000155">
    <property type="term" value="F:phosphorelay sensor kinase activity"/>
    <property type="evidence" value="ECO:0007669"/>
    <property type="project" value="InterPro"/>
</dbReference>
<organism evidence="12 13">
    <name type="scientific">Neoroseomonas lacus</name>
    <dbReference type="NCBI Taxonomy" id="287609"/>
    <lineage>
        <taxon>Bacteria</taxon>
        <taxon>Pseudomonadati</taxon>
        <taxon>Pseudomonadota</taxon>
        <taxon>Alphaproteobacteria</taxon>
        <taxon>Acetobacterales</taxon>
        <taxon>Acetobacteraceae</taxon>
        <taxon>Neoroseomonas</taxon>
    </lineage>
</organism>
<dbReference type="AlphaFoldDB" id="A0A917KQM1"/>
<proteinExistence type="predicted"/>
<keyword evidence="13" id="KW-1185">Reference proteome</keyword>
<dbReference type="InterPro" id="IPR036097">
    <property type="entry name" value="HisK_dim/P_sf"/>
</dbReference>
<comment type="subcellular location">
    <subcellularLocation>
        <location evidence="2">Cell membrane</location>
        <topology evidence="2">Multi-pass membrane protein</topology>
    </subcellularLocation>
</comment>
<dbReference type="SUPFAM" id="SSF55874">
    <property type="entry name" value="ATPase domain of HSP90 chaperone/DNA topoisomerase II/histidine kinase"/>
    <property type="match status" value="1"/>
</dbReference>
<dbReference type="PRINTS" id="PR00344">
    <property type="entry name" value="BCTRLSENSOR"/>
</dbReference>
<keyword evidence="7" id="KW-0547">Nucleotide-binding</keyword>
<keyword evidence="5" id="KW-0597">Phosphoprotein</keyword>
<keyword evidence="10" id="KW-0472">Membrane</keyword>
<accession>A0A917KQM1</accession>
<dbReference type="Gene3D" id="1.10.287.130">
    <property type="match status" value="1"/>
</dbReference>
<dbReference type="InterPro" id="IPR036890">
    <property type="entry name" value="HATPase_C_sf"/>
</dbReference>
<keyword evidence="9" id="KW-0067">ATP-binding</keyword>
<dbReference type="InterPro" id="IPR003594">
    <property type="entry name" value="HATPase_dom"/>
</dbReference>
<reference evidence="12" key="1">
    <citation type="journal article" date="2014" name="Int. J. Syst. Evol. Microbiol.">
        <title>Complete genome sequence of Corynebacterium casei LMG S-19264T (=DSM 44701T), isolated from a smear-ripened cheese.</title>
        <authorList>
            <consortium name="US DOE Joint Genome Institute (JGI-PGF)"/>
            <person name="Walter F."/>
            <person name="Albersmeier A."/>
            <person name="Kalinowski J."/>
            <person name="Ruckert C."/>
        </authorList>
    </citation>
    <scope>NUCLEOTIDE SEQUENCE</scope>
    <source>
        <strain evidence="12">CGMCC 1.3617</strain>
    </source>
</reference>
<dbReference type="PANTHER" id="PTHR44936:SF10">
    <property type="entry name" value="SENSOR PROTEIN RSTB"/>
    <property type="match status" value="1"/>
</dbReference>
<dbReference type="GO" id="GO:0005886">
    <property type="term" value="C:plasma membrane"/>
    <property type="evidence" value="ECO:0007669"/>
    <property type="project" value="UniProtKB-SubCell"/>
</dbReference>
<keyword evidence="6" id="KW-0808">Transferase</keyword>
<evidence type="ECO:0000256" key="2">
    <source>
        <dbReference type="ARBA" id="ARBA00004651"/>
    </source>
</evidence>
<dbReference type="Proteomes" id="UP000661507">
    <property type="component" value="Unassembled WGS sequence"/>
</dbReference>
<keyword evidence="8" id="KW-0418">Kinase</keyword>